<proteinExistence type="predicted"/>
<evidence type="ECO:0000259" key="2">
    <source>
        <dbReference type="Pfam" id="PF04892"/>
    </source>
</evidence>
<gene>
    <name evidence="3" type="ORF">ACFSR1_02215</name>
</gene>
<dbReference type="EMBL" id="JBHULE010000002">
    <property type="protein sequence ID" value="MFD2561466.1"/>
    <property type="molecule type" value="Genomic_DNA"/>
</dbReference>
<accession>A0ABW5LB16</accession>
<keyword evidence="1" id="KW-0812">Transmembrane</keyword>
<dbReference type="InterPro" id="IPR006976">
    <property type="entry name" value="VanZ-like"/>
</dbReference>
<evidence type="ECO:0000313" key="4">
    <source>
        <dbReference type="Proteomes" id="UP001597319"/>
    </source>
</evidence>
<feature type="transmembrane region" description="Helical" evidence="1">
    <location>
        <begin position="70"/>
        <end position="89"/>
    </location>
</feature>
<feature type="transmembrane region" description="Helical" evidence="1">
    <location>
        <begin position="95"/>
        <end position="111"/>
    </location>
</feature>
<dbReference type="NCBIfam" id="NF037970">
    <property type="entry name" value="vanZ_1"/>
    <property type="match status" value="1"/>
</dbReference>
<evidence type="ECO:0000313" key="3">
    <source>
        <dbReference type="EMBL" id="MFD2561466.1"/>
    </source>
</evidence>
<sequence>MPFFTSKKEKHLWIWVLAVFAAIFSTLFIGQPLAAIFGNQDVQALIFGSVMILVGITIVVHAFRTKANKIEITVLIGVVAVYSMLFLRLGLPERSHLMEYSVLAIFIHNAINERVKQGKKVFIPALLAIMIAFMVGVFDECIQIFLPNRVFDPMDIVFNGFAIVMAIGFSVLIKWVRRQIQKRKLKR</sequence>
<reference evidence="4" key="1">
    <citation type="journal article" date="2019" name="Int. J. Syst. Evol. Microbiol.">
        <title>The Global Catalogue of Microorganisms (GCM) 10K type strain sequencing project: providing services to taxonomists for standard genome sequencing and annotation.</title>
        <authorList>
            <consortium name="The Broad Institute Genomics Platform"/>
            <consortium name="The Broad Institute Genome Sequencing Center for Infectious Disease"/>
            <person name="Wu L."/>
            <person name="Ma J."/>
        </authorList>
    </citation>
    <scope>NUCLEOTIDE SEQUENCE [LARGE SCALE GENOMIC DNA]</scope>
    <source>
        <strain evidence="4">KCTC 52274</strain>
    </source>
</reference>
<feature type="transmembrane region" description="Helical" evidence="1">
    <location>
        <begin position="42"/>
        <end position="63"/>
    </location>
</feature>
<dbReference type="Proteomes" id="UP001597319">
    <property type="component" value="Unassembled WGS sequence"/>
</dbReference>
<feature type="transmembrane region" description="Helical" evidence="1">
    <location>
        <begin position="158"/>
        <end position="177"/>
    </location>
</feature>
<feature type="transmembrane region" description="Helical" evidence="1">
    <location>
        <begin position="12"/>
        <end position="30"/>
    </location>
</feature>
<feature type="transmembrane region" description="Helical" evidence="1">
    <location>
        <begin position="123"/>
        <end position="146"/>
    </location>
</feature>
<dbReference type="Pfam" id="PF04892">
    <property type="entry name" value="VanZ"/>
    <property type="match status" value="1"/>
</dbReference>
<comment type="caution">
    <text evidence="3">The sequence shown here is derived from an EMBL/GenBank/DDBJ whole genome shotgun (WGS) entry which is preliminary data.</text>
</comment>
<keyword evidence="1" id="KW-1133">Transmembrane helix</keyword>
<dbReference type="RefSeq" id="WP_378289192.1">
    <property type="nucleotide sequence ID" value="NZ_JBHULE010000002.1"/>
</dbReference>
<name>A0ABW5LB16_9FLAO</name>
<keyword evidence="1" id="KW-0472">Membrane</keyword>
<feature type="domain" description="VanZ-like" evidence="2">
    <location>
        <begin position="95"/>
        <end position="173"/>
    </location>
</feature>
<protein>
    <submittedName>
        <fullName evidence="3">VanZ family protein</fullName>
    </submittedName>
</protein>
<evidence type="ECO:0000256" key="1">
    <source>
        <dbReference type="SAM" id="Phobius"/>
    </source>
</evidence>
<keyword evidence="4" id="KW-1185">Reference proteome</keyword>
<organism evidence="3 4">
    <name type="scientific">Aquimarina rubra</name>
    <dbReference type="NCBI Taxonomy" id="1920033"/>
    <lineage>
        <taxon>Bacteria</taxon>
        <taxon>Pseudomonadati</taxon>
        <taxon>Bacteroidota</taxon>
        <taxon>Flavobacteriia</taxon>
        <taxon>Flavobacteriales</taxon>
        <taxon>Flavobacteriaceae</taxon>
        <taxon>Aquimarina</taxon>
    </lineage>
</organism>